<dbReference type="EMBL" id="LCCC01000006">
    <property type="protein sequence ID" value="KKS24425.1"/>
    <property type="molecule type" value="Genomic_DNA"/>
</dbReference>
<reference evidence="1 2" key="1">
    <citation type="journal article" date="2015" name="Nature">
        <title>rRNA introns, odd ribosomes, and small enigmatic genomes across a large radiation of phyla.</title>
        <authorList>
            <person name="Brown C.T."/>
            <person name="Hug L.A."/>
            <person name="Thomas B.C."/>
            <person name="Sharon I."/>
            <person name="Castelle C.J."/>
            <person name="Singh A."/>
            <person name="Wilkins M.J."/>
            <person name="Williams K.H."/>
            <person name="Banfield J.F."/>
        </authorList>
    </citation>
    <scope>NUCLEOTIDE SEQUENCE [LARGE SCALE GENOMIC DNA]</scope>
</reference>
<sequence length="257" mass="27262">MDIKELNKSQLILLAVLLSFITSIATGITTVTLMQQAPASFTVPVNRIIKQTIEKIEQVEGKTTVQTVIVKEEDLVVDAIAKSRSAVFVVSKEILDTDGKTIEVSAGRGFAVSADGIVAVDANLVSDKGVYYVKNDSGKFKADFMSLDKAGFSFLKIGASLDEKNKLVFTVPAFGDLEKMKIGQKVLLLGNTISSSIFEGNKNVNINVAKSNAGGLVLNLDGEALGIALFGDTTNFASIGAITEALKSTETVIPKTP</sequence>
<dbReference type="Gene3D" id="2.40.10.120">
    <property type="match status" value="1"/>
</dbReference>
<dbReference type="SUPFAM" id="SSF50494">
    <property type="entry name" value="Trypsin-like serine proteases"/>
    <property type="match status" value="1"/>
</dbReference>
<comment type="caution">
    <text evidence="1">The sequence shown here is derived from an EMBL/GenBank/DDBJ whole genome shotgun (WGS) entry which is preliminary data.</text>
</comment>
<protein>
    <recommendedName>
        <fullName evidence="3">Serine protease</fullName>
    </recommendedName>
</protein>
<proteinExistence type="predicted"/>
<dbReference type="AlphaFoldDB" id="A0A0G0XHQ1"/>
<dbReference type="Proteomes" id="UP000033949">
    <property type="component" value="Unassembled WGS sequence"/>
</dbReference>
<accession>A0A0G0XHQ1</accession>
<dbReference type="InterPro" id="IPR009003">
    <property type="entry name" value="Peptidase_S1_PA"/>
</dbReference>
<evidence type="ECO:0008006" key="3">
    <source>
        <dbReference type="Google" id="ProtNLM"/>
    </source>
</evidence>
<gene>
    <name evidence="1" type="ORF">UU82_C0006G0023</name>
</gene>
<name>A0A0G0XHQ1_9BACT</name>
<evidence type="ECO:0000313" key="1">
    <source>
        <dbReference type="EMBL" id="KKS24425.1"/>
    </source>
</evidence>
<organism evidence="1 2">
    <name type="scientific">Candidatus Nomurabacteria bacterium GW2011_GWC2_41_8</name>
    <dbReference type="NCBI Taxonomy" id="1618755"/>
    <lineage>
        <taxon>Bacteria</taxon>
        <taxon>Candidatus Nomuraibacteriota</taxon>
    </lineage>
</organism>
<evidence type="ECO:0000313" key="2">
    <source>
        <dbReference type="Proteomes" id="UP000033949"/>
    </source>
</evidence>